<evidence type="ECO:0000256" key="1">
    <source>
        <dbReference type="SAM" id="MobiDB-lite"/>
    </source>
</evidence>
<evidence type="ECO:0000256" key="2">
    <source>
        <dbReference type="SAM" id="SignalP"/>
    </source>
</evidence>
<reference evidence="3" key="1">
    <citation type="submission" date="2013-07" db="EMBL/GenBank/DDBJ databases">
        <authorList>
            <consortium name="The Broad Institute Genome Sequencing Platform"/>
            <person name="Cuomo C."/>
            <person name="Litvintseva A."/>
            <person name="Chen Y."/>
            <person name="Heitman J."/>
            <person name="Sun S."/>
            <person name="Springer D."/>
            <person name="Dromer F."/>
            <person name="Young S.K."/>
            <person name="Zeng Q."/>
            <person name="Gargeya S."/>
            <person name="Fitzgerald M."/>
            <person name="Abouelleil A."/>
            <person name="Alvarado L."/>
            <person name="Berlin A.M."/>
            <person name="Chapman S.B."/>
            <person name="Dewar J."/>
            <person name="Goldberg J."/>
            <person name="Griggs A."/>
            <person name="Gujja S."/>
            <person name="Hansen M."/>
            <person name="Howarth C."/>
            <person name="Imamovic A."/>
            <person name="Larimer J."/>
            <person name="McCowan C."/>
            <person name="Murphy C."/>
            <person name="Pearson M."/>
            <person name="Priest M."/>
            <person name="Roberts A."/>
            <person name="Saif S."/>
            <person name="Shea T."/>
            <person name="Sykes S."/>
            <person name="Wortman J."/>
            <person name="Nusbaum C."/>
            <person name="Birren B."/>
        </authorList>
    </citation>
    <scope>NUCLEOTIDE SEQUENCE</scope>
    <source>
        <strain evidence="3">CBS 10737</strain>
    </source>
</reference>
<dbReference type="AlphaFoldDB" id="A0AAJ8L5R1"/>
<dbReference type="EMBL" id="CP144523">
    <property type="protein sequence ID" value="WWC69918.1"/>
    <property type="molecule type" value="Genomic_DNA"/>
</dbReference>
<dbReference type="RefSeq" id="XP_070058943.1">
    <property type="nucleotide sequence ID" value="XM_070202842.1"/>
</dbReference>
<feature type="signal peptide" evidence="2">
    <location>
        <begin position="1"/>
        <end position="20"/>
    </location>
</feature>
<gene>
    <name evidence="3" type="ORF">I206_103862</name>
</gene>
<evidence type="ECO:0000313" key="4">
    <source>
        <dbReference type="Proteomes" id="UP000094020"/>
    </source>
</evidence>
<proteinExistence type="predicted"/>
<name>A0AAJ8L5R1_9TREE</name>
<sequence length="73" mass="8183">MSKIFVFLMVFTLCLSLIQAKPIITPTRTNSKVTRNDRLTNSQRIARGLPPRAPVRLYDPTAPHPAKRAPSPN</sequence>
<evidence type="ECO:0000313" key="3">
    <source>
        <dbReference type="EMBL" id="WWC69918.1"/>
    </source>
</evidence>
<keyword evidence="2" id="KW-0732">Signal</keyword>
<keyword evidence="4" id="KW-1185">Reference proteome</keyword>
<feature type="region of interest" description="Disordered" evidence="1">
    <location>
        <begin position="29"/>
        <end position="73"/>
    </location>
</feature>
<dbReference type="KEGG" id="kpin:30176184"/>
<organism evidence="3 4">
    <name type="scientific">Kwoniella pini CBS 10737</name>
    <dbReference type="NCBI Taxonomy" id="1296096"/>
    <lineage>
        <taxon>Eukaryota</taxon>
        <taxon>Fungi</taxon>
        <taxon>Dikarya</taxon>
        <taxon>Basidiomycota</taxon>
        <taxon>Agaricomycotina</taxon>
        <taxon>Tremellomycetes</taxon>
        <taxon>Tremellales</taxon>
        <taxon>Cryptococcaceae</taxon>
        <taxon>Kwoniella</taxon>
    </lineage>
</organism>
<accession>A0AAJ8L5R1</accession>
<protein>
    <submittedName>
        <fullName evidence="3">Uncharacterized protein</fullName>
    </submittedName>
</protein>
<feature type="chain" id="PRO_5042578460" evidence="2">
    <location>
        <begin position="21"/>
        <end position="73"/>
    </location>
</feature>
<feature type="compositionally biased region" description="Polar residues" evidence="1">
    <location>
        <begin position="29"/>
        <end position="44"/>
    </location>
</feature>
<dbReference type="Proteomes" id="UP000094020">
    <property type="component" value="Chromosome 5"/>
</dbReference>
<reference evidence="3" key="2">
    <citation type="submission" date="2024-02" db="EMBL/GenBank/DDBJ databases">
        <title>Comparative genomics of Cryptococcus and Kwoniella reveals pathogenesis evolution and contrasting modes of karyotype evolution via chromosome fusion or intercentromeric recombination.</title>
        <authorList>
            <person name="Coelho M.A."/>
            <person name="David-Palma M."/>
            <person name="Shea T."/>
            <person name="Bowers K."/>
            <person name="McGinley-Smith S."/>
            <person name="Mohammad A.W."/>
            <person name="Gnirke A."/>
            <person name="Yurkov A.M."/>
            <person name="Nowrousian M."/>
            <person name="Sun S."/>
            <person name="Cuomo C.A."/>
            <person name="Heitman J."/>
        </authorList>
    </citation>
    <scope>NUCLEOTIDE SEQUENCE</scope>
    <source>
        <strain evidence="3">CBS 10737</strain>
    </source>
</reference>
<dbReference type="GeneID" id="30176184"/>